<dbReference type="InterPro" id="IPR037103">
    <property type="entry name" value="Tubulin/FtsZ-like_C"/>
</dbReference>
<sequence>MENKNNDLNEEDYQVILSKTGKIKSEVRFFSVNENMWQILADDYTNETSVAKGLLVKVEFNSTVNANSFKDSMILVDALTEDCDLIFESSINEDIPNETIKCTMLFSGIE</sequence>
<organism evidence="3 4">
    <name type="scientific">Aliarcobacter cibarius</name>
    <dbReference type="NCBI Taxonomy" id="255507"/>
    <lineage>
        <taxon>Bacteria</taxon>
        <taxon>Pseudomonadati</taxon>
        <taxon>Campylobacterota</taxon>
        <taxon>Epsilonproteobacteria</taxon>
        <taxon>Campylobacterales</taxon>
        <taxon>Arcobacteraceae</taxon>
        <taxon>Aliarcobacter</taxon>
    </lineage>
</organism>
<keyword evidence="2" id="KW-0342">GTP-binding</keyword>
<evidence type="ECO:0008006" key="5">
    <source>
        <dbReference type="Google" id="ProtNLM"/>
    </source>
</evidence>
<keyword evidence="1" id="KW-0547">Nucleotide-binding</keyword>
<dbReference type="KEGG" id="acib:ACBT_0166"/>
<dbReference type="EMBL" id="CP054051">
    <property type="protein sequence ID" value="QKJ26151.1"/>
    <property type="molecule type" value="Genomic_DNA"/>
</dbReference>
<proteinExistence type="predicted"/>
<dbReference type="Proteomes" id="UP000509513">
    <property type="component" value="Chromosome"/>
</dbReference>
<evidence type="ECO:0000256" key="1">
    <source>
        <dbReference type="ARBA" id="ARBA00022741"/>
    </source>
</evidence>
<gene>
    <name evidence="3" type="ORF">ACBT_0166</name>
</gene>
<dbReference type="GO" id="GO:0005525">
    <property type="term" value="F:GTP binding"/>
    <property type="evidence" value="ECO:0007669"/>
    <property type="project" value="UniProtKB-KW"/>
</dbReference>
<evidence type="ECO:0000256" key="2">
    <source>
        <dbReference type="ARBA" id="ARBA00023134"/>
    </source>
</evidence>
<dbReference type="AlphaFoldDB" id="A0A7L5JLT2"/>
<evidence type="ECO:0000313" key="4">
    <source>
        <dbReference type="Proteomes" id="UP000509513"/>
    </source>
</evidence>
<name>A0A7L5JLT2_9BACT</name>
<evidence type="ECO:0000313" key="3">
    <source>
        <dbReference type="EMBL" id="QKJ26151.1"/>
    </source>
</evidence>
<reference evidence="3 4" key="1">
    <citation type="submission" date="2020-05" db="EMBL/GenBank/DDBJ databases">
        <title>Complete genome sequencing of Campylobacter and Arcobacter type strains.</title>
        <authorList>
            <person name="Miller W.G."/>
            <person name="Yee E."/>
        </authorList>
    </citation>
    <scope>NUCLEOTIDE SEQUENCE [LARGE SCALE GENOMIC DNA]</scope>
    <source>
        <strain evidence="3 4">LMG 21996</strain>
    </source>
</reference>
<dbReference type="Gene3D" id="3.30.1330.20">
    <property type="entry name" value="Tubulin/FtsZ, C-terminal domain"/>
    <property type="match status" value="1"/>
</dbReference>
<accession>A0A7L5JLT2</accession>
<protein>
    <recommendedName>
        <fullName evidence="5">FtsZ domain-containing protein</fullName>
    </recommendedName>
</protein>
<dbReference type="RefSeq" id="WP_176325340.1">
    <property type="nucleotide sequence ID" value="NZ_CP054051.1"/>
</dbReference>